<keyword evidence="1" id="KW-1133">Transmembrane helix</keyword>
<evidence type="ECO:0000313" key="2">
    <source>
        <dbReference type="EMBL" id="HJC67034.1"/>
    </source>
</evidence>
<feature type="transmembrane region" description="Helical" evidence="1">
    <location>
        <begin position="30"/>
        <end position="52"/>
    </location>
</feature>
<evidence type="ECO:0000256" key="1">
    <source>
        <dbReference type="SAM" id="Phobius"/>
    </source>
</evidence>
<feature type="transmembrane region" description="Helical" evidence="1">
    <location>
        <begin position="64"/>
        <end position="88"/>
    </location>
</feature>
<protein>
    <submittedName>
        <fullName evidence="2">Uncharacterized protein</fullName>
    </submittedName>
</protein>
<accession>A0A9D2PTT8</accession>
<keyword evidence="1" id="KW-0812">Transmembrane</keyword>
<keyword evidence="1" id="KW-0472">Membrane</keyword>
<organism evidence="2 3">
    <name type="scientific">Candidatus Enterocloster excrementigallinarum</name>
    <dbReference type="NCBI Taxonomy" id="2838558"/>
    <lineage>
        <taxon>Bacteria</taxon>
        <taxon>Bacillati</taxon>
        <taxon>Bacillota</taxon>
        <taxon>Clostridia</taxon>
        <taxon>Lachnospirales</taxon>
        <taxon>Lachnospiraceae</taxon>
        <taxon>Enterocloster</taxon>
    </lineage>
</organism>
<dbReference type="Proteomes" id="UP000823863">
    <property type="component" value="Unassembled WGS sequence"/>
</dbReference>
<sequence length="171" mass="19345">MRKLGNLIIYLIVTAAFLSSAFLMAPVYGMAFWCFLFTIEGGITLLFLLSFIGDWGKFPVSIRYAMLLPPMIFMIVEAILFLKLGLWAQLFPRIYGALHIILWAVLIVAELVLGKGGSYISSQDRIDAARRAGREGEPQQHITRTTLTRHNVKEPERLNRLNGKHHTKEGN</sequence>
<dbReference type="AlphaFoldDB" id="A0A9D2PTT8"/>
<proteinExistence type="predicted"/>
<feature type="transmembrane region" description="Helical" evidence="1">
    <location>
        <begin position="94"/>
        <end position="113"/>
    </location>
</feature>
<comment type="caution">
    <text evidence="2">The sequence shown here is derived from an EMBL/GenBank/DDBJ whole genome shotgun (WGS) entry which is preliminary data.</text>
</comment>
<dbReference type="EMBL" id="DWWB01000055">
    <property type="protein sequence ID" value="HJC67034.1"/>
    <property type="molecule type" value="Genomic_DNA"/>
</dbReference>
<name>A0A9D2PTT8_9FIRM</name>
<reference evidence="2" key="2">
    <citation type="submission" date="2021-04" db="EMBL/GenBank/DDBJ databases">
        <authorList>
            <person name="Gilroy R."/>
        </authorList>
    </citation>
    <scope>NUCLEOTIDE SEQUENCE</scope>
    <source>
        <strain evidence="2">CHK198-12963</strain>
    </source>
</reference>
<gene>
    <name evidence="2" type="ORF">H9931_10035</name>
</gene>
<evidence type="ECO:0000313" key="3">
    <source>
        <dbReference type="Proteomes" id="UP000823863"/>
    </source>
</evidence>
<reference evidence="2" key="1">
    <citation type="journal article" date="2021" name="PeerJ">
        <title>Extensive microbial diversity within the chicken gut microbiome revealed by metagenomics and culture.</title>
        <authorList>
            <person name="Gilroy R."/>
            <person name="Ravi A."/>
            <person name="Getino M."/>
            <person name="Pursley I."/>
            <person name="Horton D.L."/>
            <person name="Alikhan N.F."/>
            <person name="Baker D."/>
            <person name="Gharbi K."/>
            <person name="Hall N."/>
            <person name="Watson M."/>
            <person name="Adriaenssens E.M."/>
            <person name="Foster-Nyarko E."/>
            <person name="Jarju S."/>
            <person name="Secka A."/>
            <person name="Antonio M."/>
            <person name="Oren A."/>
            <person name="Chaudhuri R.R."/>
            <person name="La Ragione R."/>
            <person name="Hildebrand F."/>
            <person name="Pallen M.J."/>
        </authorList>
    </citation>
    <scope>NUCLEOTIDE SEQUENCE</scope>
    <source>
        <strain evidence="2">CHK198-12963</strain>
    </source>
</reference>
<feature type="transmembrane region" description="Helical" evidence="1">
    <location>
        <begin position="7"/>
        <end position="24"/>
    </location>
</feature>